<sequence>MTHDNSHAVIQKFRSLGAGRPWDPRQMVFALDHDIQNTSASNLARYASIEEFARQHDVDFYPAGRGIGHQVMVEELYAEPGSLCVASDSHSNMYGGVGCLGTPVVRTDAASIWTTGRTWWRVPPIARVDLVGRLPPGCSGKDVIIALCGVLNQDEVLNHAVEFGGQGVGSLGIEDRLTIANMSTEWGALCGLFPIDEHVLRWWSSRAGAVVRPRPGAPAPLASAASRAERARRLVDDLESNPLAADEDAQYAKRFRLDMSTLSPLVTGGNVLKEAEAAGAGERIRIQKAWLVSCVNARSGDIAAAARELRGRKVAPWVDFYVAAASSEVQAQSELTGDWQVLLDAGAKVLPPGCGACAGLGAGTISAGEVGVATTNRNFKGRMGSREGIVHLASPAVVGASAAEGFIAAPAGSRQARAPVVVERVEQSGLEPEAGQDGAVADLPLGSQQPLVEDFPRIIEGELLWCGADNISTDGIYHGRLMYEVLSEEQMANASMENYDPRFAGLVQTTTSPIVASGSNFGCGSSREQAAQCLKHAGVAALLAASYSATYTRNALNNGLPAFESPELSLFLRQKFGSGTEASIERPTVATGYRARLDLTAWEVRLLEGQELVASFPLVPMGAAAQELVACGGIEQWIRRRTVFLKTAAPAVSQMRDIVGRHLARTAVSKPCATPPPSARCCTAPLKEDSRCFFSFFMGALLCHLLDAEGRRGGRGIASALRGPCASLPRGRTWGCLAHLVTLASQPPSRPRDLKRWSTEKANLSARAPAARTGQPAAP</sequence>
<dbReference type="PANTHER" id="PTHR43822:SF2">
    <property type="entry name" value="HOMOACONITASE, MITOCHONDRIAL"/>
    <property type="match status" value="1"/>
</dbReference>
<dbReference type="InterPro" id="IPR001030">
    <property type="entry name" value="Acoase/IPM_deHydtase_lsu_aba"/>
</dbReference>
<evidence type="ECO:0000256" key="3">
    <source>
        <dbReference type="ARBA" id="ARBA00004173"/>
    </source>
</evidence>
<comment type="pathway">
    <text evidence="4">Amino-acid biosynthesis; L-lysine biosynthesis via AAA pathway; L-alpha-aminoadipate from 2-oxoglutarate: step 3/5.</text>
</comment>
<keyword evidence="13" id="KW-0496">Mitochondrion</keyword>
<evidence type="ECO:0000259" key="19">
    <source>
        <dbReference type="Pfam" id="PF00330"/>
    </source>
</evidence>
<dbReference type="Proteomes" id="UP001189429">
    <property type="component" value="Unassembled WGS sequence"/>
</dbReference>
<feature type="compositionally biased region" description="Basic and acidic residues" evidence="18">
    <location>
        <begin position="750"/>
        <end position="759"/>
    </location>
</feature>
<feature type="domain" description="Aconitase/3-isopropylmalate dehydratase large subunit alpha/beta/alpha" evidence="19">
    <location>
        <begin position="31"/>
        <end position="405"/>
    </location>
</feature>
<dbReference type="Pfam" id="PF00694">
    <property type="entry name" value="Aconitase_C"/>
    <property type="match status" value="1"/>
</dbReference>
<dbReference type="SUPFAM" id="SSF53732">
    <property type="entry name" value="Aconitase iron-sulfur domain"/>
    <property type="match status" value="1"/>
</dbReference>
<keyword evidence="9" id="KW-0479">Metal-binding</keyword>
<feature type="region of interest" description="Disordered" evidence="18">
    <location>
        <begin position="746"/>
        <end position="779"/>
    </location>
</feature>
<evidence type="ECO:0000256" key="5">
    <source>
        <dbReference type="ARBA" id="ARBA00007185"/>
    </source>
</evidence>
<dbReference type="NCBIfam" id="TIGR00139">
    <property type="entry name" value="h_aconitase"/>
    <property type="match status" value="1"/>
</dbReference>
<evidence type="ECO:0000313" key="22">
    <source>
        <dbReference type="Proteomes" id="UP001189429"/>
    </source>
</evidence>
<evidence type="ECO:0000256" key="8">
    <source>
        <dbReference type="ARBA" id="ARBA00022605"/>
    </source>
</evidence>
<comment type="cofactor">
    <cofactor evidence="1">
        <name>[4Fe-4S] cluster</name>
        <dbReference type="ChEBI" id="CHEBI:49883"/>
    </cofactor>
</comment>
<evidence type="ECO:0000256" key="4">
    <source>
        <dbReference type="ARBA" id="ARBA00005106"/>
    </source>
</evidence>
<dbReference type="EMBL" id="CAUYUJ010014615">
    <property type="protein sequence ID" value="CAK0843903.1"/>
    <property type="molecule type" value="Genomic_DNA"/>
</dbReference>
<comment type="catalytic activity">
    <reaction evidence="16">
        <text>(2R,3S)-homoisocitrate = cis-homoaconitate + H2O</text>
        <dbReference type="Rhea" id="RHEA:15485"/>
        <dbReference type="ChEBI" id="CHEBI:15377"/>
        <dbReference type="ChEBI" id="CHEBI:15404"/>
        <dbReference type="ChEBI" id="CHEBI:58174"/>
        <dbReference type="EC" id="4.2.1.36"/>
    </reaction>
</comment>
<comment type="similarity">
    <text evidence="5">Belongs to the aconitase/IPM isomerase family.</text>
</comment>
<dbReference type="EC" id="4.2.1.36" evidence="6"/>
<evidence type="ECO:0000256" key="2">
    <source>
        <dbReference type="ARBA" id="ARBA00003422"/>
    </source>
</evidence>
<evidence type="ECO:0000256" key="1">
    <source>
        <dbReference type="ARBA" id="ARBA00001966"/>
    </source>
</evidence>
<proteinExistence type="inferred from homology"/>
<keyword evidence="14" id="KW-0457">Lysine biosynthesis</keyword>
<keyword evidence="8" id="KW-0028">Amino-acid biosynthesis</keyword>
<protein>
    <recommendedName>
        <fullName evidence="7">Homoaconitase, mitochondrial</fullName>
        <ecNumber evidence="6">4.2.1.36</ecNumber>
    </recommendedName>
    <alternativeName>
        <fullName evidence="17">Homoaconitate hydratase</fullName>
    </alternativeName>
</protein>
<evidence type="ECO:0000256" key="15">
    <source>
        <dbReference type="ARBA" id="ARBA00023239"/>
    </source>
</evidence>
<evidence type="ECO:0000256" key="12">
    <source>
        <dbReference type="ARBA" id="ARBA00023014"/>
    </source>
</evidence>
<evidence type="ECO:0000256" key="17">
    <source>
        <dbReference type="ARBA" id="ARBA00032706"/>
    </source>
</evidence>
<evidence type="ECO:0000256" key="16">
    <source>
        <dbReference type="ARBA" id="ARBA00029338"/>
    </source>
</evidence>
<dbReference type="Pfam" id="PF00330">
    <property type="entry name" value="Aconitase"/>
    <property type="match status" value="1"/>
</dbReference>
<dbReference type="Gene3D" id="3.30.499.10">
    <property type="entry name" value="Aconitase, domain 3"/>
    <property type="match status" value="2"/>
</dbReference>
<evidence type="ECO:0000256" key="13">
    <source>
        <dbReference type="ARBA" id="ARBA00023128"/>
    </source>
</evidence>
<evidence type="ECO:0000256" key="7">
    <source>
        <dbReference type="ARBA" id="ARBA00021560"/>
    </source>
</evidence>
<evidence type="ECO:0000256" key="18">
    <source>
        <dbReference type="SAM" id="MobiDB-lite"/>
    </source>
</evidence>
<keyword evidence="12" id="KW-0411">Iron-sulfur</keyword>
<evidence type="ECO:0000256" key="9">
    <source>
        <dbReference type="ARBA" id="ARBA00022723"/>
    </source>
</evidence>
<keyword evidence="10" id="KW-0809">Transit peptide</keyword>
<dbReference type="InterPro" id="IPR015931">
    <property type="entry name" value="Acnase/IPM_dHydase_lsu_aba_1/3"/>
</dbReference>
<dbReference type="SUPFAM" id="SSF52016">
    <property type="entry name" value="LeuD/IlvD-like"/>
    <property type="match status" value="1"/>
</dbReference>
<name>A0ABN9TFL6_9DINO</name>
<evidence type="ECO:0000256" key="11">
    <source>
        <dbReference type="ARBA" id="ARBA00023004"/>
    </source>
</evidence>
<dbReference type="InterPro" id="IPR036008">
    <property type="entry name" value="Aconitase_4Fe-4S_dom"/>
</dbReference>
<dbReference type="InterPro" id="IPR015928">
    <property type="entry name" value="Aconitase/3IPM_dehydase_swvl"/>
</dbReference>
<dbReference type="PANTHER" id="PTHR43822">
    <property type="entry name" value="HOMOACONITASE, MITOCHONDRIAL-RELATED"/>
    <property type="match status" value="1"/>
</dbReference>
<dbReference type="InterPro" id="IPR000573">
    <property type="entry name" value="AconitaseA/IPMdHydase_ssu_swvl"/>
</dbReference>
<organism evidence="21 22">
    <name type="scientific">Prorocentrum cordatum</name>
    <dbReference type="NCBI Taxonomy" id="2364126"/>
    <lineage>
        <taxon>Eukaryota</taxon>
        <taxon>Sar</taxon>
        <taxon>Alveolata</taxon>
        <taxon>Dinophyceae</taxon>
        <taxon>Prorocentrales</taxon>
        <taxon>Prorocentraceae</taxon>
        <taxon>Prorocentrum</taxon>
    </lineage>
</organism>
<evidence type="ECO:0000256" key="14">
    <source>
        <dbReference type="ARBA" id="ARBA00023154"/>
    </source>
</evidence>
<evidence type="ECO:0000259" key="20">
    <source>
        <dbReference type="Pfam" id="PF00694"/>
    </source>
</evidence>
<comment type="subcellular location">
    <subcellularLocation>
        <location evidence="3">Mitochondrion</location>
    </subcellularLocation>
</comment>
<comment type="caution">
    <text evidence="21">The sequence shown here is derived from an EMBL/GenBank/DDBJ whole genome shotgun (WGS) entry which is preliminary data.</text>
</comment>
<accession>A0ABN9TFL6</accession>
<keyword evidence="15" id="KW-0456">Lyase</keyword>
<gene>
    <name evidence="21" type="ORF">PCOR1329_LOCUS38105</name>
</gene>
<evidence type="ECO:0000256" key="10">
    <source>
        <dbReference type="ARBA" id="ARBA00022946"/>
    </source>
</evidence>
<dbReference type="InterPro" id="IPR004418">
    <property type="entry name" value="Homoaconitase_mito"/>
</dbReference>
<dbReference type="PRINTS" id="PR00415">
    <property type="entry name" value="ACONITASE"/>
</dbReference>
<comment type="function">
    <text evidence="2">Catalyzes the reversible hydration of cis-homoaconitate to (2R,3S)-homoisocitrate, a step in the alpha-aminoadipate pathway for lysine biosynthesis.</text>
</comment>
<dbReference type="InterPro" id="IPR050067">
    <property type="entry name" value="IPM_dehydratase_rel_enz"/>
</dbReference>
<reference evidence="21" key="1">
    <citation type="submission" date="2023-10" db="EMBL/GenBank/DDBJ databases">
        <authorList>
            <person name="Chen Y."/>
            <person name="Shah S."/>
            <person name="Dougan E. K."/>
            <person name="Thang M."/>
            <person name="Chan C."/>
        </authorList>
    </citation>
    <scope>NUCLEOTIDE SEQUENCE [LARGE SCALE GENOMIC DNA]</scope>
</reference>
<evidence type="ECO:0000256" key="6">
    <source>
        <dbReference type="ARBA" id="ARBA00012022"/>
    </source>
</evidence>
<feature type="domain" description="Aconitase A/isopropylmalate dehydratase small subunit swivel" evidence="20">
    <location>
        <begin position="455"/>
        <end position="560"/>
    </location>
</feature>
<dbReference type="Gene3D" id="3.20.19.10">
    <property type="entry name" value="Aconitase, domain 4"/>
    <property type="match status" value="1"/>
</dbReference>
<keyword evidence="22" id="KW-1185">Reference proteome</keyword>
<evidence type="ECO:0000313" key="21">
    <source>
        <dbReference type="EMBL" id="CAK0843903.1"/>
    </source>
</evidence>
<keyword evidence="11" id="KW-0408">Iron</keyword>